<dbReference type="SMART" id="SM00387">
    <property type="entry name" value="HATPase_c"/>
    <property type="match status" value="1"/>
</dbReference>
<protein>
    <recommendedName>
        <fullName evidence="3">histidine kinase</fullName>
        <ecNumber evidence="3">2.7.13.3</ecNumber>
    </recommendedName>
</protein>
<dbReference type="InterPro" id="IPR050398">
    <property type="entry name" value="HssS/ArlS-like"/>
</dbReference>
<dbReference type="CDD" id="cd00082">
    <property type="entry name" value="HisKA"/>
    <property type="match status" value="1"/>
</dbReference>
<evidence type="ECO:0000256" key="13">
    <source>
        <dbReference type="ARBA" id="ARBA00023136"/>
    </source>
</evidence>
<keyword evidence="9 16" id="KW-0418">Kinase</keyword>
<dbReference type="AlphaFoldDB" id="A0AAJ4A2W2"/>
<evidence type="ECO:0000256" key="11">
    <source>
        <dbReference type="ARBA" id="ARBA00022989"/>
    </source>
</evidence>
<feature type="domain" description="Histidine kinase" evidence="15">
    <location>
        <begin position="75"/>
        <end position="276"/>
    </location>
</feature>
<evidence type="ECO:0000256" key="5">
    <source>
        <dbReference type="ARBA" id="ARBA00022553"/>
    </source>
</evidence>
<evidence type="ECO:0000256" key="3">
    <source>
        <dbReference type="ARBA" id="ARBA00012438"/>
    </source>
</evidence>
<evidence type="ECO:0000313" key="16">
    <source>
        <dbReference type="EMBL" id="QFR42899.1"/>
    </source>
</evidence>
<keyword evidence="5" id="KW-0597">Phosphoprotein</keyword>
<dbReference type="InterPro" id="IPR005467">
    <property type="entry name" value="His_kinase_dom"/>
</dbReference>
<evidence type="ECO:0000256" key="12">
    <source>
        <dbReference type="ARBA" id="ARBA00023012"/>
    </source>
</evidence>
<evidence type="ECO:0000256" key="10">
    <source>
        <dbReference type="ARBA" id="ARBA00022840"/>
    </source>
</evidence>
<evidence type="ECO:0000256" key="7">
    <source>
        <dbReference type="ARBA" id="ARBA00022692"/>
    </source>
</evidence>
<evidence type="ECO:0000256" key="1">
    <source>
        <dbReference type="ARBA" id="ARBA00000085"/>
    </source>
</evidence>
<feature type="transmembrane region" description="Helical" evidence="14">
    <location>
        <begin position="6"/>
        <end position="28"/>
    </location>
</feature>
<evidence type="ECO:0000256" key="9">
    <source>
        <dbReference type="ARBA" id="ARBA00022777"/>
    </source>
</evidence>
<keyword evidence="10" id="KW-0067">ATP-binding</keyword>
<dbReference type="CDD" id="cd00075">
    <property type="entry name" value="HATPase"/>
    <property type="match status" value="1"/>
</dbReference>
<evidence type="ECO:0000256" key="4">
    <source>
        <dbReference type="ARBA" id="ARBA00022475"/>
    </source>
</evidence>
<evidence type="ECO:0000256" key="14">
    <source>
        <dbReference type="SAM" id="Phobius"/>
    </source>
</evidence>
<dbReference type="InterPro" id="IPR003594">
    <property type="entry name" value="HATPase_dom"/>
</dbReference>
<evidence type="ECO:0000256" key="8">
    <source>
        <dbReference type="ARBA" id="ARBA00022741"/>
    </source>
</evidence>
<dbReference type="RefSeq" id="WP_152298962.1">
    <property type="nucleotide sequence ID" value="NZ_CP041166.1"/>
</dbReference>
<gene>
    <name evidence="16" type="ORF">FJR47_02830</name>
</gene>
<evidence type="ECO:0000313" key="17">
    <source>
        <dbReference type="Proteomes" id="UP000326061"/>
    </source>
</evidence>
<comment type="catalytic activity">
    <reaction evidence="1">
        <text>ATP + protein L-histidine = ADP + protein N-phospho-L-histidine.</text>
        <dbReference type="EC" id="2.7.13.3"/>
    </reaction>
</comment>
<dbReference type="PANTHER" id="PTHR45528:SF1">
    <property type="entry name" value="SENSOR HISTIDINE KINASE CPXA"/>
    <property type="match status" value="1"/>
</dbReference>
<dbReference type="InterPro" id="IPR036890">
    <property type="entry name" value="HATPase_C_sf"/>
</dbReference>
<dbReference type="InterPro" id="IPR036097">
    <property type="entry name" value="HisK_dim/P_sf"/>
</dbReference>
<keyword evidence="17" id="KW-1185">Reference proteome</keyword>
<dbReference type="EMBL" id="CP041166">
    <property type="protein sequence ID" value="QFR42899.1"/>
    <property type="molecule type" value="Genomic_DNA"/>
</dbReference>
<sequence>MFRNLRIIVFVYYLLTAISIVTILYYFIEIIKIENILLLLLILLCLIAFAGIILAKLSIDPLVEHVTNLQNLSKETLHELNLPISTIMTNIHMLKKNLNSDKDIKRISRIENACEMLQQRYNELDYMIKLQSSNVTYEIINLDELLKSRVEFIKHIFPHIEFDLLVEPTQIYNDKVGLSKVIDNLIDNAVKYSQNIHKISIKLQDSALYIQDYGCGIDEMELLRIFDDYYQSNESIKGFGIGLGMVKRFCDTNNIVLKFRSKPNIGTVVILKFKEN</sequence>
<accession>A0AAJ4A2W2</accession>
<evidence type="ECO:0000256" key="2">
    <source>
        <dbReference type="ARBA" id="ARBA00004651"/>
    </source>
</evidence>
<keyword evidence="13 14" id="KW-0472">Membrane</keyword>
<proteinExistence type="predicted"/>
<organism evidence="16 17">
    <name type="scientific">Sulfurimonas xiamenensis</name>
    <dbReference type="NCBI Taxonomy" id="2590021"/>
    <lineage>
        <taxon>Bacteria</taxon>
        <taxon>Pseudomonadati</taxon>
        <taxon>Campylobacterota</taxon>
        <taxon>Epsilonproteobacteria</taxon>
        <taxon>Campylobacterales</taxon>
        <taxon>Sulfurimonadaceae</taxon>
        <taxon>Sulfurimonas</taxon>
    </lineage>
</organism>
<dbReference type="GO" id="GO:0005886">
    <property type="term" value="C:plasma membrane"/>
    <property type="evidence" value="ECO:0007669"/>
    <property type="project" value="UniProtKB-SubCell"/>
</dbReference>
<name>A0AAJ4A2W2_9BACT</name>
<reference evidence="17" key="1">
    <citation type="submission" date="2019-06" db="EMBL/GenBank/DDBJ databases">
        <title>Sulfurimonas gotlandica sp. nov., a chemoautotrophic and psychrotolerant epsilonproteobacterium isolated from a pelagic redoxcline, and an emended description of the genus Sulfurimonas.</title>
        <authorList>
            <person name="Wang S."/>
            <person name="Jiang L."/>
            <person name="Shao Z."/>
        </authorList>
    </citation>
    <scope>NUCLEOTIDE SEQUENCE [LARGE SCALE GENOMIC DNA]</scope>
    <source>
        <strain evidence="17">1-1N</strain>
    </source>
</reference>
<comment type="subcellular location">
    <subcellularLocation>
        <location evidence="2">Cell membrane</location>
        <topology evidence="2">Multi-pass membrane protein</topology>
    </subcellularLocation>
</comment>
<dbReference type="InterPro" id="IPR003661">
    <property type="entry name" value="HisK_dim/P_dom"/>
</dbReference>
<dbReference type="KEGG" id="suln:FJR47_02830"/>
<feature type="transmembrane region" description="Helical" evidence="14">
    <location>
        <begin position="35"/>
        <end position="55"/>
    </location>
</feature>
<evidence type="ECO:0000256" key="6">
    <source>
        <dbReference type="ARBA" id="ARBA00022679"/>
    </source>
</evidence>
<dbReference type="EC" id="2.7.13.3" evidence="3"/>
<keyword evidence="12" id="KW-0902">Two-component regulatory system</keyword>
<keyword evidence="7 14" id="KW-0812">Transmembrane</keyword>
<keyword evidence="4" id="KW-1003">Cell membrane</keyword>
<dbReference type="SUPFAM" id="SSF47384">
    <property type="entry name" value="Homodimeric domain of signal transducing histidine kinase"/>
    <property type="match status" value="1"/>
</dbReference>
<dbReference type="PANTHER" id="PTHR45528">
    <property type="entry name" value="SENSOR HISTIDINE KINASE CPXA"/>
    <property type="match status" value="1"/>
</dbReference>
<dbReference type="SUPFAM" id="SSF55874">
    <property type="entry name" value="ATPase domain of HSP90 chaperone/DNA topoisomerase II/histidine kinase"/>
    <property type="match status" value="1"/>
</dbReference>
<dbReference type="GO" id="GO:0000155">
    <property type="term" value="F:phosphorelay sensor kinase activity"/>
    <property type="evidence" value="ECO:0007669"/>
    <property type="project" value="InterPro"/>
</dbReference>
<evidence type="ECO:0000259" key="15">
    <source>
        <dbReference type="PROSITE" id="PS50109"/>
    </source>
</evidence>
<keyword evidence="8" id="KW-0547">Nucleotide-binding</keyword>
<dbReference type="GO" id="GO:0005524">
    <property type="term" value="F:ATP binding"/>
    <property type="evidence" value="ECO:0007669"/>
    <property type="project" value="UniProtKB-KW"/>
</dbReference>
<keyword evidence="6" id="KW-0808">Transferase</keyword>
<dbReference type="Proteomes" id="UP000326061">
    <property type="component" value="Chromosome"/>
</dbReference>
<dbReference type="PROSITE" id="PS50109">
    <property type="entry name" value="HIS_KIN"/>
    <property type="match status" value="1"/>
</dbReference>
<keyword evidence="11 14" id="KW-1133">Transmembrane helix</keyword>
<dbReference type="Gene3D" id="3.30.565.10">
    <property type="entry name" value="Histidine kinase-like ATPase, C-terminal domain"/>
    <property type="match status" value="1"/>
</dbReference>
<dbReference type="Pfam" id="PF02518">
    <property type="entry name" value="HATPase_c"/>
    <property type="match status" value="1"/>
</dbReference>